<keyword evidence="2" id="KW-1185">Reference proteome</keyword>
<accession>A0A165N2P3</accession>
<dbReference type="OrthoDB" id="2506088at2759"/>
<dbReference type="Proteomes" id="UP000077266">
    <property type="component" value="Unassembled WGS sequence"/>
</dbReference>
<dbReference type="PANTHER" id="PTHR31912:SF34">
    <property type="entry name" value="NOTOCHORD-RELATED PROTEIN"/>
    <property type="match status" value="1"/>
</dbReference>
<evidence type="ECO:0000313" key="1">
    <source>
        <dbReference type="EMBL" id="KZW00124.1"/>
    </source>
</evidence>
<sequence length="170" mass="19245">GLHPATDTPVEILHVILLGFVKYFWRDAVSRLSADQKEELKARLSSVDISGLQIDRIQARTLVQYAGSLVGRDFRVVLQVAPAVLPGLVSDAAYKAWLSLCALAALVYRPVVDDIDDYIVSPKLERAIDHFLESTALWNYQWFNKPKFHIILHLPRHIRRFGPAPLYATE</sequence>
<organism evidence="1 2">
    <name type="scientific">Exidia glandulosa HHB12029</name>
    <dbReference type="NCBI Taxonomy" id="1314781"/>
    <lineage>
        <taxon>Eukaryota</taxon>
        <taxon>Fungi</taxon>
        <taxon>Dikarya</taxon>
        <taxon>Basidiomycota</taxon>
        <taxon>Agaricomycotina</taxon>
        <taxon>Agaricomycetes</taxon>
        <taxon>Auriculariales</taxon>
        <taxon>Exidiaceae</taxon>
        <taxon>Exidia</taxon>
    </lineage>
</organism>
<dbReference type="EMBL" id="KV425903">
    <property type="protein sequence ID" value="KZW00124.1"/>
    <property type="molecule type" value="Genomic_DNA"/>
</dbReference>
<evidence type="ECO:0000313" key="2">
    <source>
        <dbReference type="Proteomes" id="UP000077266"/>
    </source>
</evidence>
<dbReference type="STRING" id="1314781.A0A165N2P3"/>
<dbReference type="InParanoid" id="A0A165N2P3"/>
<reference evidence="1 2" key="1">
    <citation type="journal article" date="2016" name="Mol. Biol. Evol.">
        <title>Comparative Genomics of Early-Diverging Mushroom-Forming Fungi Provides Insights into the Origins of Lignocellulose Decay Capabilities.</title>
        <authorList>
            <person name="Nagy L.G."/>
            <person name="Riley R."/>
            <person name="Tritt A."/>
            <person name="Adam C."/>
            <person name="Daum C."/>
            <person name="Floudas D."/>
            <person name="Sun H."/>
            <person name="Yadav J.S."/>
            <person name="Pangilinan J."/>
            <person name="Larsson K.H."/>
            <person name="Matsuura K."/>
            <person name="Barry K."/>
            <person name="Labutti K."/>
            <person name="Kuo R."/>
            <person name="Ohm R.A."/>
            <person name="Bhattacharya S.S."/>
            <person name="Shirouzu T."/>
            <person name="Yoshinaga Y."/>
            <person name="Martin F.M."/>
            <person name="Grigoriev I.V."/>
            <person name="Hibbett D.S."/>
        </authorList>
    </citation>
    <scope>NUCLEOTIDE SEQUENCE [LARGE SCALE GENOMIC DNA]</scope>
    <source>
        <strain evidence="1 2">HHB12029</strain>
    </source>
</reference>
<name>A0A165N2P3_EXIGL</name>
<protein>
    <submittedName>
        <fullName evidence="1">Uncharacterized protein</fullName>
    </submittedName>
</protein>
<gene>
    <name evidence="1" type="ORF">EXIGLDRAFT_592419</name>
</gene>
<dbReference type="AlphaFoldDB" id="A0A165N2P3"/>
<feature type="non-terminal residue" evidence="1">
    <location>
        <position position="170"/>
    </location>
</feature>
<feature type="non-terminal residue" evidence="1">
    <location>
        <position position="1"/>
    </location>
</feature>
<dbReference type="PANTHER" id="PTHR31912">
    <property type="entry name" value="IP13529P"/>
    <property type="match status" value="1"/>
</dbReference>
<proteinExistence type="predicted"/>